<dbReference type="EMBL" id="AUZX01001424">
    <property type="protein sequence ID" value="EQD79130.1"/>
    <property type="molecule type" value="Genomic_DNA"/>
</dbReference>
<dbReference type="PANTHER" id="PTHR33408:SF2">
    <property type="entry name" value="TRANSPOSASE DDE DOMAIN-CONTAINING PROTEIN"/>
    <property type="match status" value="1"/>
</dbReference>
<dbReference type="AlphaFoldDB" id="T1DAH2"/>
<reference evidence="2" key="1">
    <citation type="submission" date="2013-08" db="EMBL/GenBank/DDBJ databases">
        <authorList>
            <person name="Mendez C."/>
            <person name="Richter M."/>
            <person name="Ferrer M."/>
            <person name="Sanchez J."/>
        </authorList>
    </citation>
    <scope>NUCLEOTIDE SEQUENCE</scope>
</reference>
<dbReference type="PANTHER" id="PTHR33408">
    <property type="entry name" value="TRANSPOSASE"/>
    <property type="match status" value="1"/>
</dbReference>
<protein>
    <submittedName>
        <fullName evidence="2">Transposase IS4 family protein</fullName>
    </submittedName>
</protein>
<name>T1DAH2_9ZZZZ</name>
<proteinExistence type="predicted"/>
<accession>T1DAH2</accession>
<evidence type="ECO:0000259" key="1">
    <source>
        <dbReference type="Pfam" id="PF13751"/>
    </source>
</evidence>
<comment type="caution">
    <text evidence="2">The sequence shown here is derived from an EMBL/GenBank/DDBJ whole genome shotgun (WGS) entry which is preliminary data.</text>
</comment>
<dbReference type="Pfam" id="PF13751">
    <property type="entry name" value="DDE_Tnp_1_6"/>
    <property type="match status" value="1"/>
</dbReference>
<dbReference type="InterPro" id="IPR025668">
    <property type="entry name" value="Tnp_DDE_dom"/>
</dbReference>
<sequence>MIHRLKTQAGRSVYRLRKQTVEPVFGIIKSVMGFRQFSLRGCVRYKGEWSLVCLAWNIKRMAVLRL</sequence>
<feature type="domain" description="Transposase DDE" evidence="1">
    <location>
        <begin position="2"/>
        <end position="62"/>
    </location>
</feature>
<gene>
    <name evidence="2" type="ORF">B1A_01897</name>
</gene>
<organism evidence="2">
    <name type="scientific">mine drainage metagenome</name>
    <dbReference type="NCBI Taxonomy" id="410659"/>
    <lineage>
        <taxon>unclassified sequences</taxon>
        <taxon>metagenomes</taxon>
        <taxon>ecological metagenomes</taxon>
    </lineage>
</organism>
<evidence type="ECO:0000313" key="2">
    <source>
        <dbReference type="EMBL" id="EQD79130.1"/>
    </source>
</evidence>
<reference evidence="2" key="2">
    <citation type="journal article" date="2014" name="ISME J.">
        <title>Microbial stratification in low pH oxic and suboxic macroscopic growths along an acid mine drainage.</title>
        <authorList>
            <person name="Mendez-Garcia C."/>
            <person name="Mesa V."/>
            <person name="Sprenger R.R."/>
            <person name="Richter M."/>
            <person name="Diez M.S."/>
            <person name="Solano J."/>
            <person name="Bargiela R."/>
            <person name="Golyshina O.V."/>
            <person name="Manteca A."/>
            <person name="Ramos J.L."/>
            <person name="Gallego J.R."/>
            <person name="Llorente I."/>
            <person name="Martins Dos Santos V.A."/>
            <person name="Jensen O.N."/>
            <person name="Pelaez A.I."/>
            <person name="Sanchez J."/>
            <person name="Ferrer M."/>
        </authorList>
    </citation>
    <scope>NUCLEOTIDE SEQUENCE</scope>
</reference>